<dbReference type="EMBL" id="CAJVPY010015139">
    <property type="protein sequence ID" value="CAG8750192.1"/>
    <property type="molecule type" value="Genomic_DNA"/>
</dbReference>
<proteinExistence type="predicted"/>
<reference evidence="1" key="1">
    <citation type="submission" date="2021-06" db="EMBL/GenBank/DDBJ databases">
        <authorList>
            <person name="Kallberg Y."/>
            <person name="Tangrot J."/>
            <person name="Rosling A."/>
        </authorList>
    </citation>
    <scope>NUCLEOTIDE SEQUENCE</scope>
    <source>
        <strain evidence="1">MA453B</strain>
    </source>
</reference>
<organism evidence="1 2">
    <name type="scientific">Dentiscutata erythropus</name>
    <dbReference type="NCBI Taxonomy" id="1348616"/>
    <lineage>
        <taxon>Eukaryota</taxon>
        <taxon>Fungi</taxon>
        <taxon>Fungi incertae sedis</taxon>
        <taxon>Mucoromycota</taxon>
        <taxon>Glomeromycotina</taxon>
        <taxon>Glomeromycetes</taxon>
        <taxon>Diversisporales</taxon>
        <taxon>Gigasporaceae</taxon>
        <taxon>Dentiscutata</taxon>
    </lineage>
</organism>
<dbReference type="AlphaFoldDB" id="A0A9N9NR23"/>
<dbReference type="OrthoDB" id="2387281at2759"/>
<feature type="non-terminal residue" evidence="1">
    <location>
        <position position="1"/>
    </location>
</feature>
<keyword evidence="2" id="KW-1185">Reference proteome</keyword>
<evidence type="ECO:0000313" key="1">
    <source>
        <dbReference type="EMBL" id="CAG8750192.1"/>
    </source>
</evidence>
<sequence>DYTAYTDRGPLDASVLSAQKYKFSKKDIYKYDGYKFKETSESFIFSLSTLSDGTHPILSRVCYKKIALCMNKGPCFGFRDLWIEYSTRGYAVGINNQHSYEKKIIEENIFEIEEYEVFQIRRASFAIGLQGRKILNKTLKFSECKNDVRLE</sequence>
<feature type="non-terminal residue" evidence="1">
    <location>
        <position position="151"/>
    </location>
</feature>
<comment type="caution">
    <text evidence="1">The sequence shown here is derived from an EMBL/GenBank/DDBJ whole genome shotgun (WGS) entry which is preliminary data.</text>
</comment>
<gene>
    <name evidence="1" type="ORF">DERYTH_LOCUS16820</name>
</gene>
<accession>A0A9N9NR23</accession>
<evidence type="ECO:0000313" key="2">
    <source>
        <dbReference type="Proteomes" id="UP000789405"/>
    </source>
</evidence>
<name>A0A9N9NR23_9GLOM</name>
<protein>
    <submittedName>
        <fullName evidence="1">23658_t:CDS:1</fullName>
    </submittedName>
</protein>
<dbReference type="Proteomes" id="UP000789405">
    <property type="component" value="Unassembled WGS sequence"/>
</dbReference>